<sequence length="80" mass="9627">MVQLISGIFFYDNRYFILDFFVMYTFISSLVTAIAFGFFMFFFNRFKGENWSIKRIILSTIIFFILYYSGSLLVRYMGIL</sequence>
<keyword evidence="1" id="KW-1133">Transmembrane helix</keyword>
<evidence type="ECO:0000256" key="1">
    <source>
        <dbReference type="SAM" id="Phobius"/>
    </source>
</evidence>
<dbReference type="OrthoDB" id="7926365at2"/>
<keyword evidence="1" id="KW-0812">Transmembrane</keyword>
<proteinExistence type="predicted"/>
<evidence type="ECO:0000313" key="2">
    <source>
        <dbReference type="EMBL" id="QEE11728.1"/>
    </source>
</evidence>
<dbReference type="KEGG" id="barn:D1092_01595"/>
<feature type="transmembrane region" description="Helical" evidence="1">
    <location>
        <begin position="56"/>
        <end position="77"/>
    </location>
</feature>
<evidence type="ECO:0000313" key="3">
    <source>
        <dbReference type="Proteomes" id="UP000321311"/>
    </source>
</evidence>
<reference evidence="3" key="1">
    <citation type="submission" date="2019-07" db="EMBL/GenBank/DDBJ databases">
        <title>Bartonella kosoyii sp. nov. and Bartonella krasnovii sp. nov., two novel members of the Bartonella elizabethae complex sensu lato, isolated from black rats and wild desert rodent-fleas.</title>
        <authorList>
            <person name="Gutierrez R."/>
            <person name="Shalit T."/>
            <person name="Markus B."/>
            <person name="Yuan C."/>
            <person name="Nachum-Biala Y."/>
            <person name="Elad D."/>
            <person name="Harrus S."/>
        </authorList>
    </citation>
    <scope>NUCLEOTIDE SEQUENCE [LARGE SCALE GENOMIC DNA]</scope>
    <source>
        <strain evidence="3">OE 1-1</strain>
    </source>
</reference>
<dbReference type="Proteomes" id="UP000321311">
    <property type="component" value="Chromosome"/>
</dbReference>
<dbReference type="EMBL" id="CP031844">
    <property type="protein sequence ID" value="QEE11728.1"/>
    <property type="molecule type" value="Genomic_DNA"/>
</dbReference>
<organism evidence="2 3">
    <name type="scientific">Bartonella krasnovii</name>
    <dbReference type="NCBI Taxonomy" id="2267275"/>
    <lineage>
        <taxon>Bacteria</taxon>
        <taxon>Pseudomonadati</taxon>
        <taxon>Pseudomonadota</taxon>
        <taxon>Alphaproteobacteria</taxon>
        <taxon>Hyphomicrobiales</taxon>
        <taxon>Bartonellaceae</taxon>
        <taxon>Bartonella</taxon>
    </lineage>
</organism>
<feature type="transmembrane region" description="Helical" evidence="1">
    <location>
        <begin position="20"/>
        <end position="44"/>
    </location>
</feature>
<dbReference type="AlphaFoldDB" id="A0A5B9CZR8"/>
<protein>
    <submittedName>
        <fullName evidence="2">Uncharacterized protein</fullName>
    </submittedName>
</protein>
<gene>
    <name evidence="2" type="ORF">D1092_01595</name>
</gene>
<accession>A0A5B9CZR8</accession>
<keyword evidence="1" id="KW-0472">Membrane</keyword>
<name>A0A5B9CZR8_9HYPH</name>